<dbReference type="OrthoDB" id="9796171at2"/>
<dbReference type="CDD" id="cd04301">
    <property type="entry name" value="NAT_SF"/>
    <property type="match status" value="1"/>
</dbReference>
<organism evidence="2 3">
    <name type="scientific">Enterococcus rivorum</name>
    <dbReference type="NCBI Taxonomy" id="762845"/>
    <lineage>
        <taxon>Bacteria</taxon>
        <taxon>Bacillati</taxon>
        <taxon>Bacillota</taxon>
        <taxon>Bacilli</taxon>
        <taxon>Lactobacillales</taxon>
        <taxon>Enterococcaceae</taxon>
        <taxon>Enterococcus</taxon>
    </lineage>
</organism>
<dbReference type="PROSITE" id="PS51186">
    <property type="entry name" value="GNAT"/>
    <property type="match status" value="1"/>
</dbReference>
<name>A0A1E5KYI6_9ENTE</name>
<dbReference type="AlphaFoldDB" id="A0A1E5KYI6"/>
<dbReference type="Gene3D" id="3.40.630.30">
    <property type="match status" value="1"/>
</dbReference>
<keyword evidence="2" id="KW-0808">Transferase</keyword>
<dbReference type="InterPro" id="IPR016181">
    <property type="entry name" value="Acyl_CoA_acyltransferase"/>
</dbReference>
<gene>
    <name evidence="2" type="ORF">BCR26_11350</name>
</gene>
<dbReference type="Pfam" id="PF13673">
    <property type="entry name" value="Acetyltransf_10"/>
    <property type="match status" value="1"/>
</dbReference>
<dbReference type="GO" id="GO:0016747">
    <property type="term" value="F:acyltransferase activity, transferring groups other than amino-acyl groups"/>
    <property type="evidence" value="ECO:0007669"/>
    <property type="project" value="InterPro"/>
</dbReference>
<evidence type="ECO:0000313" key="3">
    <source>
        <dbReference type="Proteomes" id="UP000095256"/>
    </source>
</evidence>
<dbReference type="Proteomes" id="UP000095256">
    <property type="component" value="Unassembled WGS sequence"/>
</dbReference>
<proteinExistence type="predicted"/>
<dbReference type="RefSeq" id="WP_069698162.1">
    <property type="nucleotide sequence ID" value="NZ_JAGGMA010000022.1"/>
</dbReference>
<protein>
    <submittedName>
        <fullName evidence="2">GNAT family N-acetyltransferase</fullName>
    </submittedName>
</protein>
<dbReference type="SUPFAM" id="SSF55729">
    <property type="entry name" value="Acyl-CoA N-acyltransferases (Nat)"/>
    <property type="match status" value="1"/>
</dbReference>
<sequence>MNIHFGNERWNQAAALALRYEVFVSEQGISLKDEFDQLDTTDRNYFVAYEDDLVLGTIRYQKKNAYTLQPDRLCVKKEVRKKGIGEKLVLLLEDKGRQEHCTHYVLSAEVAVIPFYEKLGYQVQSDCYLEDGILCVEMGKAL</sequence>
<reference evidence="2 3" key="1">
    <citation type="submission" date="2016-09" db="EMBL/GenBank/DDBJ databases">
        <authorList>
            <person name="Capua I."/>
            <person name="De Benedictis P."/>
            <person name="Joannis T."/>
            <person name="Lombin L.H."/>
            <person name="Cattoli G."/>
        </authorList>
    </citation>
    <scope>NUCLEOTIDE SEQUENCE [LARGE SCALE GENOMIC DNA]</scope>
    <source>
        <strain evidence="2 3">LMG 25899</strain>
    </source>
</reference>
<evidence type="ECO:0000259" key="1">
    <source>
        <dbReference type="PROSITE" id="PS51186"/>
    </source>
</evidence>
<feature type="domain" description="N-acetyltransferase" evidence="1">
    <location>
        <begin position="1"/>
        <end position="142"/>
    </location>
</feature>
<evidence type="ECO:0000313" key="2">
    <source>
        <dbReference type="EMBL" id="OEH82925.1"/>
    </source>
</evidence>
<comment type="caution">
    <text evidence="2">The sequence shown here is derived from an EMBL/GenBank/DDBJ whole genome shotgun (WGS) entry which is preliminary data.</text>
</comment>
<dbReference type="InterPro" id="IPR000182">
    <property type="entry name" value="GNAT_dom"/>
</dbReference>
<dbReference type="EMBL" id="MIEK01000013">
    <property type="protein sequence ID" value="OEH82925.1"/>
    <property type="molecule type" value="Genomic_DNA"/>
</dbReference>
<keyword evidence="3" id="KW-1185">Reference proteome</keyword>
<dbReference type="STRING" id="762845.BCR26_11350"/>
<accession>A0A1E5KYI6</accession>